<dbReference type="PANTHER" id="PTHR10196:SF57">
    <property type="entry name" value="XYLULOSE KINASE"/>
    <property type="match status" value="1"/>
</dbReference>
<dbReference type="InterPro" id="IPR018484">
    <property type="entry name" value="FGGY_N"/>
</dbReference>
<evidence type="ECO:0000256" key="1">
    <source>
        <dbReference type="ARBA" id="ARBA00009156"/>
    </source>
</evidence>
<keyword evidence="3" id="KW-0418">Kinase</keyword>
<gene>
    <name evidence="5" type="ORF">METZ01_LOCUS308006</name>
</gene>
<accession>A0A382N5U5</accession>
<evidence type="ECO:0000313" key="5">
    <source>
        <dbReference type="EMBL" id="SVC55152.1"/>
    </source>
</evidence>
<organism evidence="5">
    <name type="scientific">marine metagenome</name>
    <dbReference type="NCBI Taxonomy" id="408172"/>
    <lineage>
        <taxon>unclassified sequences</taxon>
        <taxon>metagenomes</taxon>
        <taxon>ecological metagenomes</taxon>
    </lineage>
</organism>
<evidence type="ECO:0000256" key="2">
    <source>
        <dbReference type="ARBA" id="ARBA00022679"/>
    </source>
</evidence>
<feature type="non-terminal residue" evidence="5">
    <location>
        <position position="276"/>
    </location>
</feature>
<evidence type="ECO:0000259" key="4">
    <source>
        <dbReference type="Pfam" id="PF00370"/>
    </source>
</evidence>
<keyword evidence="2" id="KW-0808">Transferase</keyword>
<dbReference type="AlphaFoldDB" id="A0A382N5U5"/>
<name>A0A382N5U5_9ZZZZ</name>
<dbReference type="PANTHER" id="PTHR10196">
    <property type="entry name" value="SUGAR KINASE"/>
    <property type="match status" value="1"/>
</dbReference>
<evidence type="ECO:0000256" key="3">
    <source>
        <dbReference type="ARBA" id="ARBA00022777"/>
    </source>
</evidence>
<dbReference type="Gene3D" id="3.30.420.40">
    <property type="match status" value="1"/>
</dbReference>
<dbReference type="GO" id="GO:0004856">
    <property type="term" value="F:D-xylulokinase activity"/>
    <property type="evidence" value="ECO:0007669"/>
    <property type="project" value="TreeGrafter"/>
</dbReference>
<protein>
    <recommendedName>
        <fullName evidence="4">Carbohydrate kinase FGGY N-terminal domain-containing protein</fullName>
    </recommendedName>
</protein>
<reference evidence="5" key="1">
    <citation type="submission" date="2018-05" db="EMBL/GenBank/DDBJ databases">
        <authorList>
            <person name="Lanie J.A."/>
            <person name="Ng W.-L."/>
            <person name="Kazmierczak K.M."/>
            <person name="Andrzejewski T.M."/>
            <person name="Davidsen T.M."/>
            <person name="Wayne K.J."/>
            <person name="Tettelin H."/>
            <person name="Glass J.I."/>
            <person name="Rusch D."/>
            <person name="Podicherti R."/>
            <person name="Tsui H.-C.T."/>
            <person name="Winkler M.E."/>
        </authorList>
    </citation>
    <scope>NUCLEOTIDE SEQUENCE</scope>
</reference>
<comment type="similarity">
    <text evidence="1">Belongs to the FGGY kinase family.</text>
</comment>
<dbReference type="GO" id="GO:0005997">
    <property type="term" value="P:xylulose metabolic process"/>
    <property type="evidence" value="ECO:0007669"/>
    <property type="project" value="TreeGrafter"/>
</dbReference>
<dbReference type="Pfam" id="PF00370">
    <property type="entry name" value="FGGY_N"/>
    <property type="match status" value="1"/>
</dbReference>
<feature type="domain" description="Carbohydrate kinase FGGY N-terminal" evidence="4">
    <location>
        <begin position="4"/>
        <end position="141"/>
    </location>
</feature>
<proteinExistence type="inferred from homology"/>
<sequence length="276" mass="28996">VRFLAVDFGTSSTKSALVDLTTGVFSHLRRLPALPTVAPVGGHHEVSLEAIRQRFDTICANTWKAAPFDGIVLCSEMHGFAILHASTGTPLTQYVSWLDARALEVLDGESTVDAVAQRLGDAAFRKITGMRPRPGFPLLNLIHCARTLDLPEEIVIVSLPGWLAAQDALPAPEHPTILAGMALFDVVAGENSGVMLDVVRDLGKVDVRIGDPAADDTVAGYWHSPDDPVPIYAGVGDHQCSVLGAGVSAPGVVSANLGTGSQVGLVDGPLDDEVVE</sequence>
<feature type="non-terminal residue" evidence="5">
    <location>
        <position position="1"/>
    </location>
</feature>
<dbReference type="InterPro" id="IPR043129">
    <property type="entry name" value="ATPase_NBD"/>
</dbReference>
<dbReference type="SUPFAM" id="SSF53067">
    <property type="entry name" value="Actin-like ATPase domain"/>
    <property type="match status" value="1"/>
</dbReference>
<dbReference type="GO" id="GO:0005829">
    <property type="term" value="C:cytosol"/>
    <property type="evidence" value="ECO:0007669"/>
    <property type="project" value="TreeGrafter"/>
</dbReference>
<dbReference type="EMBL" id="UINC01097446">
    <property type="protein sequence ID" value="SVC55152.1"/>
    <property type="molecule type" value="Genomic_DNA"/>
</dbReference>